<accession>A0A3B0U1P4</accession>
<protein>
    <submittedName>
        <fullName evidence="2">GcrA cell cycle regulator</fullName>
    </submittedName>
</protein>
<feature type="compositionally biased region" description="Low complexity" evidence="1">
    <location>
        <begin position="44"/>
        <end position="70"/>
    </location>
</feature>
<reference evidence="2" key="1">
    <citation type="submission" date="2018-06" db="EMBL/GenBank/DDBJ databases">
        <authorList>
            <person name="Zhirakovskaya E."/>
        </authorList>
    </citation>
    <scope>NUCLEOTIDE SEQUENCE</scope>
</reference>
<evidence type="ECO:0000313" key="2">
    <source>
        <dbReference type="EMBL" id="VAW13316.1"/>
    </source>
</evidence>
<evidence type="ECO:0000256" key="1">
    <source>
        <dbReference type="SAM" id="MobiDB-lite"/>
    </source>
</evidence>
<sequence length="174" mass="19315">MSWTDERVEQLKKLWIEGLSASQIAARMGGITRNAVIGKVHRLGLSGRSRPSRPARTLARAPRQRPAAPTHPSSFKTAGATALKRQVEVEIRPAPQAEQEPAPTPIRAVELPSGQHMSILTLTERTCKWPIGDPGDEDFHFCGHRSEAAMPYCKTHARLAYQPAQDRRRKKKVG</sequence>
<dbReference type="EMBL" id="UOEM01000060">
    <property type="protein sequence ID" value="VAW13316.1"/>
    <property type="molecule type" value="Genomic_DNA"/>
</dbReference>
<feature type="region of interest" description="Disordered" evidence="1">
    <location>
        <begin position="44"/>
        <end position="81"/>
    </location>
</feature>
<organism evidence="2">
    <name type="scientific">hydrothermal vent metagenome</name>
    <dbReference type="NCBI Taxonomy" id="652676"/>
    <lineage>
        <taxon>unclassified sequences</taxon>
        <taxon>metagenomes</taxon>
        <taxon>ecological metagenomes</taxon>
    </lineage>
</organism>
<proteinExistence type="predicted"/>
<name>A0A3B0U1P4_9ZZZZ</name>
<dbReference type="Gene3D" id="1.10.10.60">
    <property type="entry name" value="Homeodomain-like"/>
    <property type="match status" value="1"/>
</dbReference>
<gene>
    <name evidence="2" type="ORF">MNBD_ALPHA09-870</name>
</gene>
<dbReference type="InterPro" id="IPR011681">
    <property type="entry name" value="GcrA"/>
</dbReference>
<dbReference type="AlphaFoldDB" id="A0A3B0U1P4"/>
<dbReference type="Pfam" id="PF07750">
    <property type="entry name" value="GcrA"/>
    <property type="match status" value="1"/>
</dbReference>